<feature type="transmembrane region" description="Helical" evidence="14">
    <location>
        <begin position="42"/>
        <end position="60"/>
    </location>
</feature>
<comment type="catalytic activity">
    <reaction evidence="13 14">
        <text>di-trans,octa-cis-undecaprenyl diphosphate + H2O = di-trans,octa-cis-undecaprenyl phosphate + phosphate + H(+)</text>
        <dbReference type="Rhea" id="RHEA:28094"/>
        <dbReference type="ChEBI" id="CHEBI:15377"/>
        <dbReference type="ChEBI" id="CHEBI:15378"/>
        <dbReference type="ChEBI" id="CHEBI:43474"/>
        <dbReference type="ChEBI" id="CHEBI:58405"/>
        <dbReference type="ChEBI" id="CHEBI:60392"/>
        <dbReference type="EC" id="3.6.1.27"/>
    </reaction>
</comment>
<keyword evidence="14" id="KW-0961">Cell wall biogenesis/degradation</keyword>
<dbReference type="GO" id="GO:0009252">
    <property type="term" value="P:peptidoglycan biosynthetic process"/>
    <property type="evidence" value="ECO:0007669"/>
    <property type="project" value="UniProtKB-KW"/>
</dbReference>
<evidence type="ECO:0000256" key="12">
    <source>
        <dbReference type="ARBA" id="ARBA00032932"/>
    </source>
</evidence>
<dbReference type="HAMAP" id="MF_01006">
    <property type="entry name" value="Undec_diphosphatase"/>
    <property type="match status" value="1"/>
</dbReference>
<dbReference type="Pfam" id="PF02673">
    <property type="entry name" value="BacA"/>
    <property type="match status" value="1"/>
</dbReference>
<evidence type="ECO:0000256" key="9">
    <source>
        <dbReference type="ARBA" id="ARBA00023136"/>
    </source>
</evidence>
<protein>
    <recommendedName>
        <fullName evidence="4 14">Undecaprenyl-diphosphatase</fullName>
        <ecNumber evidence="3 14">3.6.1.27</ecNumber>
    </recommendedName>
    <alternativeName>
        <fullName evidence="12 14">Bacitracin resistance protein</fullName>
    </alternativeName>
    <alternativeName>
        <fullName evidence="11 14">Undecaprenyl pyrophosphate phosphatase</fullName>
    </alternativeName>
</protein>
<keyword evidence="10 14" id="KW-0046">Antibiotic resistance</keyword>
<comment type="similarity">
    <text evidence="2 14">Belongs to the UppP family.</text>
</comment>
<feature type="transmembrane region" description="Helical" evidence="14">
    <location>
        <begin position="200"/>
        <end position="222"/>
    </location>
</feature>
<evidence type="ECO:0000256" key="10">
    <source>
        <dbReference type="ARBA" id="ARBA00023251"/>
    </source>
</evidence>
<comment type="function">
    <text evidence="14">Catalyzes the dephosphorylation of undecaprenyl diphosphate (UPP). Confers resistance to bacitracin.</text>
</comment>
<dbReference type="GO" id="GO:0071555">
    <property type="term" value="P:cell wall organization"/>
    <property type="evidence" value="ECO:0007669"/>
    <property type="project" value="UniProtKB-KW"/>
</dbReference>
<dbReference type="GO" id="GO:0008360">
    <property type="term" value="P:regulation of cell shape"/>
    <property type="evidence" value="ECO:0007669"/>
    <property type="project" value="UniProtKB-KW"/>
</dbReference>
<keyword evidence="5 14" id="KW-1003">Cell membrane</keyword>
<keyword evidence="9 14" id="KW-0472">Membrane</keyword>
<evidence type="ECO:0000313" key="15">
    <source>
        <dbReference type="EMBL" id="OGM11400.1"/>
    </source>
</evidence>
<feature type="transmembrane region" description="Helical" evidence="14">
    <location>
        <begin position="72"/>
        <end position="89"/>
    </location>
</feature>
<dbReference type="InterPro" id="IPR003824">
    <property type="entry name" value="UppP"/>
</dbReference>
<keyword evidence="14" id="KW-0133">Cell shape</keyword>
<dbReference type="Proteomes" id="UP000177053">
    <property type="component" value="Unassembled WGS sequence"/>
</dbReference>
<evidence type="ECO:0000256" key="1">
    <source>
        <dbReference type="ARBA" id="ARBA00004651"/>
    </source>
</evidence>
<comment type="miscellaneous">
    <text evidence="14">Bacitracin is thought to be involved in the inhibition of peptidoglycan synthesis by sequestering undecaprenyl diphosphate, thereby reducing the pool of lipid carrier available.</text>
</comment>
<evidence type="ECO:0000313" key="16">
    <source>
        <dbReference type="Proteomes" id="UP000177053"/>
    </source>
</evidence>
<evidence type="ECO:0000256" key="13">
    <source>
        <dbReference type="ARBA" id="ARBA00047594"/>
    </source>
</evidence>
<dbReference type="AlphaFoldDB" id="A0A1F7X8N6"/>
<evidence type="ECO:0000256" key="3">
    <source>
        <dbReference type="ARBA" id="ARBA00012374"/>
    </source>
</evidence>
<sequence length="247" mass="27451">MTLLIAIFLGILQGLTEFLPISSSGHLVLVQQIIPGFYQQGVLFDVILHIGTLAAVLYFFRKKIFSLTPKYLSLLLVGTVPAVIMIFFFRQQLEGLYSNDRFLGIEFVITGLMNLAVDLPQANKELLKIKSSFLIGIAQALAIFPAISRSGATIFTGVRMGIDKKEVVEYSFILSIPVIFGAGLIEILTFRSSISSASTLSYLVGFLTSFIVGFFAIAVVVKFLQKRWFKYFGYYCIGLGVLTFFFN</sequence>
<accession>A0A1F7X8N6</accession>
<name>A0A1F7X8N6_9BACT</name>
<dbReference type="EMBL" id="MGFS01000018">
    <property type="protein sequence ID" value="OGM11400.1"/>
    <property type="molecule type" value="Genomic_DNA"/>
</dbReference>
<proteinExistence type="inferred from homology"/>
<feature type="transmembrane region" description="Helical" evidence="14">
    <location>
        <begin position="167"/>
        <end position="188"/>
    </location>
</feature>
<gene>
    <name evidence="14" type="primary">uppP</name>
    <name evidence="15" type="ORF">A2Z22_01290</name>
</gene>
<evidence type="ECO:0000256" key="8">
    <source>
        <dbReference type="ARBA" id="ARBA00022989"/>
    </source>
</evidence>
<dbReference type="GO" id="GO:0046677">
    <property type="term" value="P:response to antibiotic"/>
    <property type="evidence" value="ECO:0007669"/>
    <property type="project" value="UniProtKB-UniRule"/>
</dbReference>
<dbReference type="GO" id="GO:0005886">
    <property type="term" value="C:plasma membrane"/>
    <property type="evidence" value="ECO:0007669"/>
    <property type="project" value="UniProtKB-SubCell"/>
</dbReference>
<evidence type="ECO:0000256" key="7">
    <source>
        <dbReference type="ARBA" id="ARBA00022801"/>
    </source>
</evidence>
<organism evidence="15 16">
    <name type="scientific">Candidatus Woesebacteria bacterium RBG_16_34_12</name>
    <dbReference type="NCBI Taxonomy" id="1802480"/>
    <lineage>
        <taxon>Bacteria</taxon>
        <taxon>Candidatus Woeseibacteriota</taxon>
    </lineage>
</organism>
<dbReference type="GO" id="GO:0050380">
    <property type="term" value="F:undecaprenyl-diphosphatase activity"/>
    <property type="evidence" value="ECO:0007669"/>
    <property type="project" value="UniProtKB-UniRule"/>
</dbReference>
<dbReference type="PANTHER" id="PTHR30622:SF4">
    <property type="entry name" value="UNDECAPRENYL-DIPHOSPHATASE"/>
    <property type="match status" value="1"/>
</dbReference>
<dbReference type="EC" id="3.6.1.27" evidence="3 14"/>
<reference evidence="15 16" key="1">
    <citation type="journal article" date="2016" name="Nat. Commun.">
        <title>Thousands of microbial genomes shed light on interconnected biogeochemical processes in an aquifer system.</title>
        <authorList>
            <person name="Anantharaman K."/>
            <person name="Brown C.T."/>
            <person name="Hug L.A."/>
            <person name="Sharon I."/>
            <person name="Castelle C.J."/>
            <person name="Probst A.J."/>
            <person name="Thomas B.C."/>
            <person name="Singh A."/>
            <person name="Wilkins M.J."/>
            <person name="Karaoz U."/>
            <person name="Brodie E.L."/>
            <person name="Williams K.H."/>
            <person name="Hubbard S.S."/>
            <person name="Banfield J.F."/>
        </authorList>
    </citation>
    <scope>NUCLEOTIDE SEQUENCE [LARGE SCALE GENOMIC DNA]</scope>
</reference>
<evidence type="ECO:0000256" key="2">
    <source>
        <dbReference type="ARBA" id="ARBA00010621"/>
    </source>
</evidence>
<feature type="transmembrane region" description="Helical" evidence="14">
    <location>
        <begin position="228"/>
        <end position="246"/>
    </location>
</feature>
<keyword evidence="7 14" id="KW-0378">Hydrolase</keyword>
<evidence type="ECO:0000256" key="5">
    <source>
        <dbReference type="ARBA" id="ARBA00022475"/>
    </source>
</evidence>
<comment type="subcellular location">
    <subcellularLocation>
        <location evidence="1 14">Cell membrane</location>
        <topology evidence="1 14">Multi-pass membrane protein</topology>
    </subcellularLocation>
</comment>
<evidence type="ECO:0000256" key="4">
    <source>
        <dbReference type="ARBA" id="ARBA00021581"/>
    </source>
</evidence>
<evidence type="ECO:0000256" key="14">
    <source>
        <dbReference type="HAMAP-Rule" id="MF_01006"/>
    </source>
</evidence>
<dbReference type="PANTHER" id="PTHR30622">
    <property type="entry name" value="UNDECAPRENYL-DIPHOSPHATASE"/>
    <property type="match status" value="1"/>
</dbReference>
<keyword evidence="6 14" id="KW-0812">Transmembrane</keyword>
<feature type="transmembrane region" description="Helical" evidence="14">
    <location>
        <begin position="129"/>
        <end position="147"/>
    </location>
</feature>
<comment type="caution">
    <text evidence="15">The sequence shown here is derived from an EMBL/GenBank/DDBJ whole genome shotgun (WGS) entry which is preliminary data.</text>
</comment>
<keyword evidence="14" id="KW-0573">Peptidoglycan synthesis</keyword>
<evidence type="ECO:0000256" key="6">
    <source>
        <dbReference type="ARBA" id="ARBA00022692"/>
    </source>
</evidence>
<keyword evidence="8 14" id="KW-1133">Transmembrane helix</keyword>
<evidence type="ECO:0000256" key="11">
    <source>
        <dbReference type="ARBA" id="ARBA00032707"/>
    </source>
</evidence>